<keyword evidence="2" id="KW-0472">Membrane</keyword>
<proteinExistence type="predicted"/>
<dbReference type="GO" id="GO:0008270">
    <property type="term" value="F:zinc ion binding"/>
    <property type="evidence" value="ECO:0007669"/>
    <property type="project" value="InterPro"/>
</dbReference>
<dbReference type="InterPro" id="IPR036236">
    <property type="entry name" value="Znf_C2H2_sf"/>
</dbReference>
<comment type="caution">
    <text evidence="5">The sequence shown here is derived from an EMBL/GenBank/DDBJ whole genome shotgun (WGS) entry which is preliminary data.</text>
</comment>
<dbReference type="InterPro" id="IPR003604">
    <property type="entry name" value="Matrin/U1-like-C_Znf_C2H2"/>
</dbReference>
<feature type="region of interest" description="Disordered" evidence="1">
    <location>
        <begin position="449"/>
        <end position="477"/>
    </location>
</feature>
<feature type="domain" description="C2H2-type" evidence="3">
    <location>
        <begin position="371"/>
        <end position="395"/>
    </location>
</feature>
<dbReference type="EMBL" id="JRKL02000474">
    <property type="protein sequence ID" value="KAF3971021.1"/>
    <property type="molecule type" value="Genomic_DNA"/>
</dbReference>
<evidence type="ECO:0000256" key="1">
    <source>
        <dbReference type="SAM" id="MobiDB-lite"/>
    </source>
</evidence>
<feature type="domain" description="U1-type" evidence="4">
    <location>
        <begin position="368"/>
        <end position="402"/>
    </location>
</feature>
<evidence type="ECO:0000259" key="4">
    <source>
        <dbReference type="SMART" id="SM00451"/>
    </source>
</evidence>
<dbReference type="InterPro" id="IPR013087">
    <property type="entry name" value="Znf_C2H2_type"/>
</dbReference>
<dbReference type="PANTHER" id="PTHR47487">
    <property type="entry name" value="OS06G0651300 PROTEIN-RELATED"/>
    <property type="match status" value="1"/>
</dbReference>
<feature type="transmembrane region" description="Helical" evidence="2">
    <location>
        <begin position="119"/>
        <end position="144"/>
    </location>
</feature>
<dbReference type="Pfam" id="PF03134">
    <property type="entry name" value="TB2_DP1_HVA22"/>
    <property type="match status" value="1"/>
</dbReference>
<dbReference type="PANTHER" id="PTHR47487:SF8">
    <property type="entry name" value="OS08G0270900 PROTEIN"/>
    <property type="match status" value="1"/>
</dbReference>
<feature type="transmembrane region" description="Helical" evidence="2">
    <location>
        <begin position="164"/>
        <end position="184"/>
    </location>
</feature>
<gene>
    <name evidence="5" type="ORF">CMV_005334</name>
</gene>
<dbReference type="GO" id="GO:0003676">
    <property type="term" value="F:nucleic acid binding"/>
    <property type="evidence" value="ECO:0007669"/>
    <property type="project" value="InterPro"/>
</dbReference>
<dbReference type="Gene3D" id="3.30.160.60">
    <property type="entry name" value="Classic Zinc Finger"/>
    <property type="match status" value="2"/>
</dbReference>
<feature type="compositionally biased region" description="Basic and acidic residues" evidence="1">
    <location>
        <begin position="459"/>
        <end position="477"/>
    </location>
</feature>
<evidence type="ECO:0008006" key="7">
    <source>
        <dbReference type="Google" id="ProtNLM"/>
    </source>
</evidence>
<accession>A0A8J4W4D4</accession>
<dbReference type="SMART" id="SM00451">
    <property type="entry name" value="ZnF_U1"/>
    <property type="match status" value="2"/>
</dbReference>
<feature type="domain" description="C2H2-type" evidence="3">
    <location>
        <begin position="491"/>
        <end position="515"/>
    </location>
</feature>
<feature type="domain" description="U1-type" evidence="4">
    <location>
        <begin position="488"/>
        <end position="522"/>
    </location>
</feature>
<evidence type="ECO:0000259" key="3">
    <source>
        <dbReference type="SMART" id="SM00355"/>
    </source>
</evidence>
<dbReference type="InterPro" id="IPR004345">
    <property type="entry name" value="TB2_DP1_HVA22"/>
</dbReference>
<dbReference type="Pfam" id="PF12874">
    <property type="entry name" value="zf-met"/>
    <property type="match status" value="2"/>
</dbReference>
<keyword evidence="2" id="KW-1133">Transmembrane helix</keyword>
<protein>
    <recommendedName>
        <fullName evidence="7">HVA22-like protein</fullName>
    </recommendedName>
</protein>
<reference evidence="5" key="1">
    <citation type="submission" date="2020-03" db="EMBL/GenBank/DDBJ databases">
        <title>Castanea mollissima Vanexum genome sequencing.</title>
        <authorList>
            <person name="Staton M."/>
        </authorList>
    </citation>
    <scope>NUCLEOTIDE SEQUENCE</scope>
    <source>
        <tissue evidence="5">Leaf</tissue>
    </source>
</reference>
<sequence length="532" mass="60495">MRFPAPPSTSNLKLQLLPQLHNLQSRSHANGMASFSPRPGQSNMADRSSVTKHHKWDGVVLTSISISPLSNSARSRLPLSRRPGFSTFQLYLLSLSSHLHFSWRFRLRKQTDRFTFKMSVLGILNFALKFLDVLTLWYFFALGYPLCASIRAIENNSSSDTQKLVTYWIAFSLISLFENAFLMLLERLWFWPHMKLMIICWLVVPHFNGAFYVYNHLVRPCLSINPLAVIDEFNKWKEFLLKRDHFLSEAERYINENGPEALEELIATKIKSKKPNHDMDKIKAIAVMEKKEVEWSNCKEPNIEQKGNRVVEVTEKKEVPAAKCVVSAEPNSDQTENKISASKEIKGPAEAVATARELPDSPIPKEVRKEWTCDICQLTTQSEKNLNSHLQGKKHKAAYEAFIAKNQPNMVPASTATKTEQPVEEPEKIISTNGVQITTTNHEEKQQCQPKSVLASTAKKSDQLTKEERERVSNSVPEEKKEVVSVKESTLRCNICNISCTGEKNLVSHFNGRKHLAQIKLLSEQFFGGGRV</sequence>
<name>A0A8J4W4D4_9ROSI</name>
<dbReference type="SMART" id="SM00355">
    <property type="entry name" value="ZnF_C2H2"/>
    <property type="match status" value="2"/>
</dbReference>
<dbReference type="Proteomes" id="UP000737018">
    <property type="component" value="Unassembled WGS sequence"/>
</dbReference>
<evidence type="ECO:0000313" key="5">
    <source>
        <dbReference type="EMBL" id="KAF3971021.1"/>
    </source>
</evidence>
<dbReference type="OrthoDB" id="434647at2759"/>
<feature type="region of interest" description="Disordered" evidence="1">
    <location>
        <begin position="29"/>
        <end position="48"/>
    </location>
</feature>
<evidence type="ECO:0000256" key="2">
    <source>
        <dbReference type="SAM" id="Phobius"/>
    </source>
</evidence>
<evidence type="ECO:0000313" key="6">
    <source>
        <dbReference type="Proteomes" id="UP000737018"/>
    </source>
</evidence>
<dbReference type="SUPFAM" id="SSF57667">
    <property type="entry name" value="beta-beta-alpha zinc fingers"/>
    <property type="match status" value="2"/>
</dbReference>
<feature type="transmembrane region" description="Helical" evidence="2">
    <location>
        <begin position="196"/>
        <end position="214"/>
    </location>
</feature>
<keyword evidence="2" id="KW-0812">Transmembrane</keyword>
<feature type="compositionally biased region" description="Polar residues" evidence="1">
    <location>
        <begin position="39"/>
        <end position="48"/>
    </location>
</feature>
<keyword evidence="6" id="KW-1185">Reference proteome</keyword>
<dbReference type="AlphaFoldDB" id="A0A8J4W4D4"/>
<organism evidence="5 6">
    <name type="scientific">Castanea mollissima</name>
    <name type="common">Chinese chestnut</name>
    <dbReference type="NCBI Taxonomy" id="60419"/>
    <lineage>
        <taxon>Eukaryota</taxon>
        <taxon>Viridiplantae</taxon>
        <taxon>Streptophyta</taxon>
        <taxon>Embryophyta</taxon>
        <taxon>Tracheophyta</taxon>
        <taxon>Spermatophyta</taxon>
        <taxon>Magnoliopsida</taxon>
        <taxon>eudicotyledons</taxon>
        <taxon>Gunneridae</taxon>
        <taxon>Pentapetalae</taxon>
        <taxon>rosids</taxon>
        <taxon>fabids</taxon>
        <taxon>Fagales</taxon>
        <taxon>Fagaceae</taxon>
        <taxon>Castanea</taxon>
    </lineage>
</organism>